<accession>A0AAV9K5Q1</accession>
<sequence>MHPSACEVHGGSHQVVRGATTASSSAKTETSFGDTEVVEAKRTHLATIVWLHGLGDNSTRLSLSVQLPLSMNKVIGRRLLYFLQTRNRKLQHGCSCLSVLCNLLHQWYVCKWQTIPDQIE</sequence>
<evidence type="ECO:0000256" key="1">
    <source>
        <dbReference type="SAM" id="MobiDB-lite"/>
    </source>
</evidence>
<gene>
    <name evidence="2" type="ORF">R3W88_029580</name>
</gene>
<evidence type="ECO:0000313" key="2">
    <source>
        <dbReference type="EMBL" id="KAK4708655.1"/>
    </source>
</evidence>
<evidence type="ECO:0000313" key="3">
    <source>
        <dbReference type="Proteomes" id="UP001311915"/>
    </source>
</evidence>
<proteinExistence type="predicted"/>
<organism evidence="2 3">
    <name type="scientific">Solanum pinnatisectum</name>
    <name type="common">tansyleaf nightshade</name>
    <dbReference type="NCBI Taxonomy" id="50273"/>
    <lineage>
        <taxon>Eukaryota</taxon>
        <taxon>Viridiplantae</taxon>
        <taxon>Streptophyta</taxon>
        <taxon>Embryophyta</taxon>
        <taxon>Tracheophyta</taxon>
        <taxon>Spermatophyta</taxon>
        <taxon>Magnoliopsida</taxon>
        <taxon>eudicotyledons</taxon>
        <taxon>Gunneridae</taxon>
        <taxon>Pentapetalae</taxon>
        <taxon>asterids</taxon>
        <taxon>lamiids</taxon>
        <taxon>Solanales</taxon>
        <taxon>Solanaceae</taxon>
        <taxon>Solanoideae</taxon>
        <taxon>Solaneae</taxon>
        <taxon>Solanum</taxon>
    </lineage>
</organism>
<dbReference type="Proteomes" id="UP001311915">
    <property type="component" value="Unassembled WGS sequence"/>
</dbReference>
<evidence type="ECO:0008006" key="4">
    <source>
        <dbReference type="Google" id="ProtNLM"/>
    </source>
</evidence>
<dbReference type="EMBL" id="JAWPEI010000012">
    <property type="protein sequence ID" value="KAK4708655.1"/>
    <property type="molecule type" value="Genomic_DNA"/>
</dbReference>
<dbReference type="AlphaFoldDB" id="A0AAV9K5Q1"/>
<comment type="caution">
    <text evidence="2">The sequence shown here is derived from an EMBL/GenBank/DDBJ whole genome shotgun (WGS) entry which is preliminary data.</text>
</comment>
<feature type="region of interest" description="Disordered" evidence="1">
    <location>
        <begin position="1"/>
        <end position="30"/>
    </location>
</feature>
<protein>
    <recommendedName>
        <fullName evidence="4">Phospholipase/carboxylesterase/thioesterase domain-containing protein</fullName>
    </recommendedName>
</protein>
<feature type="compositionally biased region" description="Low complexity" evidence="1">
    <location>
        <begin position="19"/>
        <end position="30"/>
    </location>
</feature>
<reference evidence="2 3" key="1">
    <citation type="submission" date="2023-10" db="EMBL/GenBank/DDBJ databases">
        <title>Genome-Wide Identification Analysis in wild type Solanum Pinnatisectum Reveals Some Genes Defensing Phytophthora Infestans.</title>
        <authorList>
            <person name="Sun C."/>
        </authorList>
    </citation>
    <scope>NUCLEOTIDE SEQUENCE [LARGE SCALE GENOMIC DNA]</scope>
    <source>
        <strain evidence="2">LQN</strain>
        <tissue evidence="2">Leaf</tissue>
    </source>
</reference>
<name>A0AAV9K5Q1_9SOLN</name>
<keyword evidence="3" id="KW-1185">Reference proteome</keyword>